<dbReference type="Gene3D" id="3.40.50.2000">
    <property type="entry name" value="Glycogen Phosphorylase B"/>
    <property type="match status" value="2"/>
</dbReference>
<name>A0A1M7PX60_9BACI</name>
<dbReference type="PANTHER" id="PTHR45947">
    <property type="entry name" value="SULFOQUINOVOSYL TRANSFERASE SQD2"/>
    <property type="match status" value="1"/>
</dbReference>
<dbReference type="STRING" id="1027249.SAMN05216179_2525"/>
<dbReference type="Pfam" id="PF13439">
    <property type="entry name" value="Glyco_transf_4"/>
    <property type="match status" value="1"/>
</dbReference>
<evidence type="ECO:0000313" key="4">
    <source>
        <dbReference type="Proteomes" id="UP000184184"/>
    </source>
</evidence>
<dbReference type="SUPFAM" id="SSF53756">
    <property type="entry name" value="UDP-Glycosyltransferase/glycogen phosphorylase"/>
    <property type="match status" value="1"/>
</dbReference>
<evidence type="ECO:0000259" key="2">
    <source>
        <dbReference type="Pfam" id="PF13439"/>
    </source>
</evidence>
<dbReference type="AlphaFoldDB" id="A0A1M7PX60"/>
<dbReference type="PANTHER" id="PTHR45947:SF3">
    <property type="entry name" value="SULFOQUINOVOSYL TRANSFERASE SQD2"/>
    <property type="match status" value="1"/>
</dbReference>
<organism evidence="3 4">
    <name type="scientific">Gracilibacillus kekensis</name>
    <dbReference type="NCBI Taxonomy" id="1027249"/>
    <lineage>
        <taxon>Bacteria</taxon>
        <taxon>Bacillati</taxon>
        <taxon>Bacillota</taxon>
        <taxon>Bacilli</taxon>
        <taxon>Bacillales</taxon>
        <taxon>Bacillaceae</taxon>
        <taxon>Gracilibacillus</taxon>
    </lineage>
</organism>
<dbReference type="CDD" id="cd03812">
    <property type="entry name" value="GT4_CapH-like"/>
    <property type="match status" value="1"/>
</dbReference>
<feature type="domain" description="Glycosyltransferase subfamily 4-like N-terminal" evidence="2">
    <location>
        <begin position="20"/>
        <end position="175"/>
    </location>
</feature>
<dbReference type="RefSeq" id="WP_073202207.1">
    <property type="nucleotide sequence ID" value="NZ_FRCZ01000005.1"/>
</dbReference>
<keyword evidence="4" id="KW-1185">Reference proteome</keyword>
<protein>
    <submittedName>
        <fullName evidence="3">Glycosyltransferase involved in cell wall bisynthesis</fullName>
    </submittedName>
</protein>
<feature type="domain" description="Glycosyl transferase family 1" evidence="1">
    <location>
        <begin position="183"/>
        <end position="303"/>
    </location>
</feature>
<proteinExistence type="predicted"/>
<dbReference type="GO" id="GO:0016757">
    <property type="term" value="F:glycosyltransferase activity"/>
    <property type="evidence" value="ECO:0007669"/>
    <property type="project" value="InterPro"/>
</dbReference>
<dbReference type="InterPro" id="IPR001296">
    <property type="entry name" value="Glyco_trans_1"/>
</dbReference>
<dbReference type="Proteomes" id="UP000184184">
    <property type="component" value="Unassembled WGS sequence"/>
</dbReference>
<dbReference type="InterPro" id="IPR050194">
    <property type="entry name" value="Glycosyltransferase_grp1"/>
</dbReference>
<keyword evidence="3" id="KW-0808">Transferase</keyword>
<evidence type="ECO:0000259" key="1">
    <source>
        <dbReference type="Pfam" id="PF00534"/>
    </source>
</evidence>
<dbReference type="Pfam" id="PF00534">
    <property type="entry name" value="Glycos_transf_1"/>
    <property type="match status" value="1"/>
</dbReference>
<dbReference type="OrthoDB" id="9804196at2"/>
<evidence type="ECO:0000313" key="3">
    <source>
        <dbReference type="EMBL" id="SHN22205.1"/>
    </source>
</evidence>
<gene>
    <name evidence="3" type="ORF">SAMN05216179_2525</name>
</gene>
<reference evidence="3 4" key="1">
    <citation type="submission" date="2016-11" db="EMBL/GenBank/DDBJ databases">
        <authorList>
            <person name="Jaros S."/>
            <person name="Januszkiewicz K."/>
            <person name="Wedrychowicz H."/>
        </authorList>
    </citation>
    <scope>NUCLEOTIDE SEQUENCE [LARGE SCALE GENOMIC DNA]</scope>
    <source>
        <strain evidence="3 4">CGMCC 1.10681</strain>
    </source>
</reference>
<dbReference type="EMBL" id="FRCZ01000005">
    <property type="protein sequence ID" value="SHN22205.1"/>
    <property type="molecule type" value="Genomic_DNA"/>
</dbReference>
<accession>A0A1M7PX60</accession>
<sequence length="372" mass="43319">MESALRILHVVEKMNHGEIGTMLMNVYRNLDRSKVQFDFLTNAEGDYDEEIRTMGGHLYRIPSIDDVGIQGYKKALRHFFKGHRFYIVMHAHLDKMSSFSLKAAKRVGIPVRVVHSHNTGTEKTGKEKFLQNVAGSIISLYATHYFACSSEAAKWLFKTKAKNAEIIYNAIELERFCYSNSVREKVRQEIHISDKEFLIGHIGPFSPQKNHDYLIELFVGFRRRIPQAKLILIGDGPLRKKIEEKIKQYHIVDHVIFLNVKEDIERWMQAFDLFLYPSLHEGLPMTLIEAQSAGLPILASDHIPREVDLRADLIEFIQLNNKREWLEKMYESYEKKNRNPVDAEVLIKKGYDVKQVARQTEQKYLQLRDDGI</sequence>
<dbReference type="InterPro" id="IPR028098">
    <property type="entry name" value="Glyco_trans_4-like_N"/>
</dbReference>